<dbReference type="GO" id="GO:0005763">
    <property type="term" value="C:mitochondrial small ribosomal subunit"/>
    <property type="evidence" value="ECO:0007669"/>
    <property type="project" value="TreeGrafter"/>
</dbReference>
<evidence type="ECO:0008006" key="5">
    <source>
        <dbReference type="Google" id="ProtNLM"/>
    </source>
</evidence>
<name>A0AAV6ZB61_ENGPU</name>
<proteinExistence type="predicted"/>
<keyword evidence="1" id="KW-0689">Ribosomal protein</keyword>
<keyword evidence="2" id="KW-0687">Ribonucleoprotein</keyword>
<dbReference type="EMBL" id="WNYA01003802">
    <property type="protein sequence ID" value="KAG8543193.1"/>
    <property type="molecule type" value="Genomic_DNA"/>
</dbReference>
<keyword evidence="4" id="KW-1185">Reference proteome</keyword>
<dbReference type="GO" id="GO:0032543">
    <property type="term" value="P:mitochondrial translation"/>
    <property type="evidence" value="ECO:0007669"/>
    <property type="project" value="TreeGrafter"/>
</dbReference>
<dbReference type="AlphaFoldDB" id="A0AAV6ZB61"/>
<evidence type="ECO:0000313" key="3">
    <source>
        <dbReference type="EMBL" id="KAG8543193.1"/>
    </source>
</evidence>
<dbReference type="GO" id="GO:0070181">
    <property type="term" value="F:small ribosomal subunit rRNA binding"/>
    <property type="evidence" value="ECO:0007669"/>
    <property type="project" value="TreeGrafter"/>
</dbReference>
<dbReference type="Proteomes" id="UP000824782">
    <property type="component" value="Unassembled WGS sequence"/>
</dbReference>
<dbReference type="PANTHER" id="PTHR13479:SF66">
    <property type="entry name" value="LARGE RIBOSOMAL SUBUNIT PROTEIN ML66"/>
    <property type="match status" value="1"/>
</dbReference>
<evidence type="ECO:0000256" key="1">
    <source>
        <dbReference type="ARBA" id="ARBA00022980"/>
    </source>
</evidence>
<accession>A0AAV6ZB61</accession>
<protein>
    <recommendedName>
        <fullName evidence="5">Mitochondrial ribosomal protein S18A</fullName>
    </recommendedName>
</protein>
<organism evidence="3 4">
    <name type="scientific">Engystomops pustulosus</name>
    <name type="common">Tungara frog</name>
    <name type="synonym">Physalaemus pustulosus</name>
    <dbReference type="NCBI Taxonomy" id="76066"/>
    <lineage>
        <taxon>Eukaryota</taxon>
        <taxon>Metazoa</taxon>
        <taxon>Chordata</taxon>
        <taxon>Craniata</taxon>
        <taxon>Vertebrata</taxon>
        <taxon>Euteleostomi</taxon>
        <taxon>Amphibia</taxon>
        <taxon>Batrachia</taxon>
        <taxon>Anura</taxon>
        <taxon>Neobatrachia</taxon>
        <taxon>Hyloidea</taxon>
        <taxon>Leptodactylidae</taxon>
        <taxon>Leiuperinae</taxon>
        <taxon>Engystomops</taxon>
    </lineage>
</organism>
<dbReference type="Gene3D" id="4.10.640.10">
    <property type="entry name" value="Ribosomal protein S18"/>
    <property type="match status" value="1"/>
</dbReference>
<dbReference type="InterPro" id="IPR001648">
    <property type="entry name" value="Ribosomal_bS18"/>
</dbReference>
<dbReference type="InterPro" id="IPR036870">
    <property type="entry name" value="Ribosomal_bS18_sf"/>
</dbReference>
<evidence type="ECO:0000256" key="2">
    <source>
        <dbReference type="ARBA" id="ARBA00023274"/>
    </source>
</evidence>
<reference evidence="3" key="1">
    <citation type="thesis" date="2020" institute="ProQuest LLC" country="789 East Eisenhower Parkway, Ann Arbor, MI, USA">
        <title>Comparative Genomics and Chromosome Evolution.</title>
        <authorList>
            <person name="Mudd A.B."/>
        </authorList>
    </citation>
    <scope>NUCLEOTIDE SEQUENCE</scope>
    <source>
        <strain evidence="3">237g6f4</strain>
        <tissue evidence="3">Blood</tissue>
    </source>
</reference>
<gene>
    <name evidence="3" type="ORF">GDO81_025234</name>
</gene>
<dbReference type="SUPFAM" id="SSF46911">
    <property type="entry name" value="Ribosomal protein S18"/>
    <property type="match status" value="1"/>
</dbReference>
<evidence type="ECO:0000313" key="4">
    <source>
        <dbReference type="Proteomes" id="UP000824782"/>
    </source>
</evidence>
<dbReference type="Pfam" id="PF01084">
    <property type="entry name" value="Ribosomal_S18"/>
    <property type="match status" value="1"/>
</dbReference>
<dbReference type="GO" id="GO:0003735">
    <property type="term" value="F:structural constituent of ribosome"/>
    <property type="evidence" value="ECO:0007669"/>
    <property type="project" value="InterPro"/>
</dbReference>
<dbReference type="PANTHER" id="PTHR13479">
    <property type="entry name" value="30S RIBOSOMAL PROTEIN S18"/>
    <property type="match status" value="1"/>
</dbReference>
<sequence length="112" mass="12841">DVLVLGQFIRSDGGMLPRKVTGLCTEEHKKVEACVKMAHRAGLFPNHRPKLPEGFTPKPKFHLNRYLTRWSVSSTKPILRKGLKWCKVKMPVGDPIMKDNVCYGRKPLVFRQ</sequence>
<feature type="non-terminal residue" evidence="3">
    <location>
        <position position="1"/>
    </location>
</feature>
<comment type="caution">
    <text evidence="3">The sequence shown here is derived from an EMBL/GenBank/DDBJ whole genome shotgun (WGS) entry which is preliminary data.</text>
</comment>